<keyword evidence="2 8" id="KW-0813">Transport</keyword>
<dbReference type="InterPro" id="IPR008969">
    <property type="entry name" value="CarboxyPept-like_regulatory"/>
</dbReference>
<dbReference type="SUPFAM" id="SSF49464">
    <property type="entry name" value="Carboxypeptidase regulatory domain-like"/>
    <property type="match status" value="1"/>
</dbReference>
<dbReference type="Pfam" id="PF13715">
    <property type="entry name" value="CarbopepD_reg_2"/>
    <property type="match status" value="1"/>
</dbReference>
<evidence type="ECO:0000256" key="10">
    <source>
        <dbReference type="SAM" id="SignalP"/>
    </source>
</evidence>
<sequence length="1076" mass="116852">MRTKLNGILSLFLAFVVHLTFAQEKKISGTVTDQDGLPLPGVNIVVIGTSTGTQTDFDGNYTLQSKPGDVLLFSYVGQKDIKKTVGMATTINIQMIEDAQSLQEVVVTAFGVKKEAKSLGYSTSKVDGEKLTQQSSSDVGRLLSGKAAGVNITSSNGLSGSSTNIVIRGYTSITGSNQPLFIVDGVPFGSDTNNNEAFFDNATESSRFLDLDPNNIEEINVLKGLSATGLYGNRGRNGVILITTKNAKGSNSEGKTTVNVSSSVFFSTPHLPDYQDEYGGGFDQEFGWYFSNWGPAFGDTNPDIWSGYLSEIRDGKVFLNHPFATNTVPEYITGFEDLAASEYEYKAYNSVRDFFKTGVYTNLSVGINGGNSTTSYNATYSKTDDKSFVPGNSLSKNNLGIGGSTKLGKLSVNASINYSVTDLKSPPIAASRGSGVEGDGSSLFGDLLYTPISVDLKSIPYQREDGGSLYYRETNSIQNPYWTVENALTGQSVDRFFGNASLNYKISDHVNIAYRYGLDIYNENTFYGQQKGGVSGNTLGIYRTQSIRNSVTDHNLSINFNKDLSKNLNLKLIGGFNSNSIYFKRDGIESTNQIAYGTLKHWNFTNASSTNSFNGIDFQTETKNNVLGVYADLSLGYKDYLYFNASARNDWTSTLETDNNSLLYPSTSISFIPTSAFDGLKSDGKGLNYLKLRAGYGSSAGFPDVYSTRNTLSLTGRAFIDNEGNVISSNTTSNFLGNPDLKPESISEIEFGIDARLLNNRVGINASVFKKKTTDLITNKNIDPATGYTSTTINGGDMQVKGLELDLDLHLVKSFSEGFNWRTNINFYADESLVTRLPDGIEQIIIGNSFSEDAKNAAIVGEPFGVFIGDKIETDDTGNRIINASEGSYVVNTEDVVIGDPNPDWTATLDNNFTYKGFSFGATLGYRHGGDIFSKTAVTLLSRGIIDFPFDRLGSYVLPGVNPDGNVNTTQIGATDIAFSNWLGVDELEIWDGTTIRISDVRIGYALSAKMLEKTPFSALSFTLTGSNLWYKAVNFPKGVNFDTNVLSSGVGNNIGMDYFSGPSSKRYGFSIKAQF</sequence>
<evidence type="ECO:0000256" key="4">
    <source>
        <dbReference type="ARBA" id="ARBA00022692"/>
    </source>
</evidence>
<dbReference type="InterPro" id="IPR037066">
    <property type="entry name" value="Plug_dom_sf"/>
</dbReference>
<dbReference type="RefSeq" id="WP_029445349.1">
    <property type="nucleotide sequence ID" value="NZ_CP009976.1"/>
</dbReference>
<dbReference type="Gene3D" id="2.170.130.10">
    <property type="entry name" value="TonB-dependent receptor, plug domain"/>
    <property type="match status" value="1"/>
</dbReference>
<keyword evidence="6 8" id="KW-0472">Membrane</keyword>
<feature type="signal peptide" evidence="10">
    <location>
        <begin position="1"/>
        <end position="22"/>
    </location>
</feature>
<proteinExistence type="inferred from homology"/>
<dbReference type="InterPro" id="IPR012910">
    <property type="entry name" value="Plug_dom"/>
</dbReference>
<name>A0AAU8R790_9FLAO</name>
<feature type="chain" id="PRO_5043975490" evidence="10">
    <location>
        <begin position="23"/>
        <end position="1076"/>
    </location>
</feature>
<evidence type="ECO:0000313" key="14">
    <source>
        <dbReference type="Proteomes" id="UP000030786"/>
    </source>
</evidence>
<comment type="similarity">
    <text evidence="8 9">Belongs to the TonB-dependent receptor family.</text>
</comment>
<dbReference type="Pfam" id="PF00593">
    <property type="entry name" value="TonB_dep_Rec_b-barrel"/>
    <property type="match status" value="1"/>
</dbReference>
<keyword evidence="4 8" id="KW-0812">Transmembrane</keyword>
<dbReference type="Pfam" id="PF07715">
    <property type="entry name" value="Plug"/>
    <property type="match status" value="1"/>
</dbReference>
<evidence type="ECO:0000256" key="7">
    <source>
        <dbReference type="ARBA" id="ARBA00023237"/>
    </source>
</evidence>
<keyword evidence="10" id="KW-0732">Signal</keyword>
<dbReference type="InterPro" id="IPR000531">
    <property type="entry name" value="Beta-barrel_TonB"/>
</dbReference>
<evidence type="ECO:0000256" key="1">
    <source>
        <dbReference type="ARBA" id="ARBA00004571"/>
    </source>
</evidence>
<dbReference type="Proteomes" id="UP000030786">
    <property type="component" value="Chromosome"/>
</dbReference>
<evidence type="ECO:0000256" key="9">
    <source>
        <dbReference type="RuleBase" id="RU003357"/>
    </source>
</evidence>
<evidence type="ECO:0000256" key="2">
    <source>
        <dbReference type="ARBA" id="ARBA00022448"/>
    </source>
</evidence>
<dbReference type="GeneID" id="78059321"/>
<accession>A0AAU8R790</accession>
<keyword evidence="5 9" id="KW-0798">TonB box</keyword>
<dbReference type="Gene3D" id="2.40.170.20">
    <property type="entry name" value="TonB-dependent receptor, beta-barrel domain"/>
    <property type="match status" value="1"/>
</dbReference>
<dbReference type="InterPro" id="IPR023996">
    <property type="entry name" value="TonB-dep_OMP_SusC/RagA"/>
</dbReference>
<evidence type="ECO:0000256" key="8">
    <source>
        <dbReference type="PROSITE-ProRule" id="PRU01360"/>
    </source>
</evidence>
<reference evidence="13 14" key="1">
    <citation type="journal article" date="2014" name="Environ. Microbiol.">
        <title>Contrasting genomic patterns and infection strategies of two co-existing Bacteroidetes podovirus genera.</title>
        <authorList>
            <person name="Holmfeldt K."/>
            <person name="Howard-Varona C."/>
            <person name="Solonenko N."/>
            <person name="Sullivan M.B."/>
        </authorList>
    </citation>
    <scope>NUCLEOTIDE SEQUENCE [LARGE SCALE GENOMIC DNA]</scope>
    <source>
        <strain evidence="13 14">18</strain>
    </source>
</reference>
<dbReference type="KEGG" id="cbat:M666_01040"/>
<dbReference type="Gene3D" id="2.60.40.1120">
    <property type="entry name" value="Carboxypeptidase-like, regulatory domain"/>
    <property type="match status" value="1"/>
</dbReference>
<feature type="domain" description="TonB-dependent receptor plug" evidence="12">
    <location>
        <begin position="117"/>
        <end position="239"/>
    </location>
</feature>
<keyword evidence="7 8" id="KW-0998">Cell outer membrane</keyword>
<evidence type="ECO:0000259" key="12">
    <source>
        <dbReference type="Pfam" id="PF07715"/>
    </source>
</evidence>
<organism evidence="13 14">
    <name type="scientific">Cellulophaga baltica 18</name>
    <dbReference type="NCBI Taxonomy" id="1348584"/>
    <lineage>
        <taxon>Bacteria</taxon>
        <taxon>Pseudomonadati</taxon>
        <taxon>Bacteroidota</taxon>
        <taxon>Flavobacteriia</taxon>
        <taxon>Flavobacteriales</taxon>
        <taxon>Flavobacteriaceae</taxon>
        <taxon>Cellulophaga</taxon>
    </lineage>
</organism>
<evidence type="ECO:0000256" key="5">
    <source>
        <dbReference type="ARBA" id="ARBA00023077"/>
    </source>
</evidence>
<evidence type="ECO:0000313" key="13">
    <source>
        <dbReference type="EMBL" id="AIZ40287.1"/>
    </source>
</evidence>
<dbReference type="InterPro" id="IPR039426">
    <property type="entry name" value="TonB-dep_rcpt-like"/>
</dbReference>
<dbReference type="GO" id="GO:0009279">
    <property type="term" value="C:cell outer membrane"/>
    <property type="evidence" value="ECO:0007669"/>
    <property type="project" value="UniProtKB-SubCell"/>
</dbReference>
<dbReference type="EMBL" id="CP009976">
    <property type="protein sequence ID" value="AIZ40287.1"/>
    <property type="molecule type" value="Genomic_DNA"/>
</dbReference>
<comment type="subcellular location">
    <subcellularLocation>
        <location evidence="1 8">Cell outer membrane</location>
        <topology evidence="1 8">Multi-pass membrane protein</topology>
    </subcellularLocation>
</comment>
<feature type="domain" description="TonB-dependent receptor-like beta-barrel" evidence="11">
    <location>
        <begin position="463"/>
        <end position="957"/>
    </location>
</feature>
<dbReference type="AlphaFoldDB" id="A0AAU8R790"/>
<dbReference type="NCBIfam" id="TIGR04056">
    <property type="entry name" value="OMP_RagA_SusC"/>
    <property type="match status" value="1"/>
</dbReference>
<dbReference type="InterPro" id="IPR036942">
    <property type="entry name" value="Beta-barrel_TonB_sf"/>
</dbReference>
<keyword evidence="3 8" id="KW-1134">Transmembrane beta strand</keyword>
<dbReference type="PROSITE" id="PS52016">
    <property type="entry name" value="TONB_DEPENDENT_REC_3"/>
    <property type="match status" value="1"/>
</dbReference>
<gene>
    <name evidence="13" type="ORF">M666_01040</name>
</gene>
<evidence type="ECO:0000256" key="3">
    <source>
        <dbReference type="ARBA" id="ARBA00022452"/>
    </source>
</evidence>
<evidence type="ECO:0000256" key="6">
    <source>
        <dbReference type="ARBA" id="ARBA00023136"/>
    </source>
</evidence>
<protein>
    <submittedName>
        <fullName evidence="13">Membrane protein</fullName>
    </submittedName>
</protein>
<dbReference type="SUPFAM" id="SSF56935">
    <property type="entry name" value="Porins"/>
    <property type="match status" value="1"/>
</dbReference>
<evidence type="ECO:0000259" key="11">
    <source>
        <dbReference type="Pfam" id="PF00593"/>
    </source>
</evidence>